<feature type="domain" description="Mannosylglycerate hydrolase MGH1-like glycoside hydrolase" evidence="2">
    <location>
        <begin position="293"/>
        <end position="580"/>
    </location>
</feature>
<organism evidence="3 4">
    <name type="scientific">Nostocoides veronense</name>
    <dbReference type="NCBI Taxonomy" id="330836"/>
    <lineage>
        <taxon>Bacteria</taxon>
        <taxon>Bacillati</taxon>
        <taxon>Actinomycetota</taxon>
        <taxon>Actinomycetes</taxon>
        <taxon>Micrococcales</taxon>
        <taxon>Intrasporangiaceae</taxon>
        <taxon>Nostocoides</taxon>
    </lineage>
</organism>
<dbReference type="InterPro" id="IPR054491">
    <property type="entry name" value="MGH1-like_GH"/>
</dbReference>
<dbReference type="InterPro" id="IPR032856">
    <property type="entry name" value="GDE_N_bis"/>
</dbReference>
<dbReference type="InterPro" id="IPR012341">
    <property type="entry name" value="6hp_glycosidase-like_sf"/>
</dbReference>
<dbReference type="Gene3D" id="1.50.10.10">
    <property type="match status" value="1"/>
</dbReference>
<comment type="caution">
    <text evidence="3">The sequence shown here is derived from an EMBL/GenBank/DDBJ whole genome shotgun (WGS) entry which is preliminary data.</text>
</comment>
<dbReference type="Proteomes" id="UP001499938">
    <property type="component" value="Unassembled WGS sequence"/>
</dbReference>
<accession>A0ABP4XTQ7</accession>
<dbReference type="Pfam" id="PF14742">
    <property type="entry name" value="GDE_N_bis"/>
    <property type="match status" value="1"/>
</dbReference>
<dbReference type="InterPro" id="IPR008928">
    <property type="entry name" value="6-hairpin_glycosidase_sf"/>
</dbReference>
<evidence type="ECO:0000259" key="1">
    <source>
        <dbReference type="Pfam" id="PF14742"/>
    </source>
</evidence>
<evidence type="ECO:0000259" key="2">
    <source>
        <dbReference type="Pfam" id="PF22422"/>
    </source>
</evidence>
<feature type="domain" description="Putative glycogen debranching enzyme N-terminal" evidence="1">
    <location>
        <begin position="19"/>
        <end position="191"/>
    </location>
</feature>
<protein>
    <submittedName>
        <fullName evidence="3">Glycogen debranching N-terminal domain-containing protein</fullName>
    </submittedName>
</protein>
<evidence type="ECO:0000313" key="4">
    <source>
        <dbReference type="Proteomes" id="UP001499938"/>
    </source>
</evidence>
<gene>
    <name evidence="3" type="ORF">GCM10009811_13500</name>
</gene>
<keyword evidence="4" id="KW-1185">Reference proteome</keyword>
<dbReference type="SUPFAM" id="SSF48208">
    <property type="entry name" value="Six-hairpin glycosidases"/>
    <property type="match status" value="1"/>
</dbReference>
<dbReference type="EMBL" id="BAAAPO010000022">
    <property type="protein sequence ID" value="GAA1789925.1"/>
    <property type="molecule type" value="Genomic_DNA"/>
</dbReference>
<evidence type="ECO:0000313" key="3">
    <source>
        <dbReference type="EMBL" id="GAA1789925.1"/>
    </source>
</evidence>
<proteinExistence type="predicted"/>
<reference evidence="4" key="1">
    <citation type="journal article" date="2019" name="Int. J. Syst. Evol. Microbiol.">
        <title>The Global Catalogue of Microorganisms (GCM) 10K type strain sequencing project: providing services to taxonomists for standard genome sequencing and annotation.</title>
        <authorList>
            <consortium name="The Broad Institute Genomics Platform"/>
            <consortium name="The Broad Institute Genome Sequencing Center for Infectious Disease"/>
            <person name="Wu L."/>
            <person name="Ma J."/>
        </authorList>
    </citation>
    <scope>NUCLEOTIDE SEQUENCE [LARGE SCALE GENOMIC DNA]</scope>
    <source>
        <strain evidence="4">JCM 15592</strain>
    </source>
</reference>
<name>A0ABP4XTQ7_9MICO</name>
<dbReference type="RefSeq" id="WP_344082818.1">
    <property type="nucleotide sequence ID" value="NZ_BAAAPO010000022.1"/>
</dbReference>
<dbReference type="Pfam" id="PF22422">
    <property type="entry name" value="MGH1-like_GH"/>
    <property type="match status" value="1"/>
</dbReference>
<sequence>MSTPHGRQPWLHDRQIAVHGNATLLGGPDGAIGAAGTGLLVDDRLVLDRLAWSLDGEPPTVIAATSQGARTSLWASARNLGHDGPDPTVEVHITRTVVAGGALESLTFVSRATQDVAFTARLSVGAAGAELAHVKGGYDRPAPPAVTATADGGEWTDERHATNVAGAPAPARIKVEGSILTMDWDLVLSQGVPVMIEVSIGTERTAPSRFDADPAADRVDWSGIAVTAGDRRLEALVTGGLADLRNLLLTDPDAPEDFFAAAGTPWYLTLFGRDSLWTARMMLPVDLELAGGTLRALARRQGNAVDVDTAEEPGKILHEVRRTTYVDAGHGMQLPPVYYGSVDATALWVLLLHDAWRTGLPENEIRDLLPNLQAAMTWLQGAADNGTGLLRYVDASGHGLANQGWKDSGDSMRHRDGSIAPAPIALVEAQAYAVEAARGAAEVYVAFGLDGADALRDWATSLTERIRDRYWVSDTDGPYLAMAIDGDGQPVDAVGSNMGHVLGTGVLDGDEADRTVERLLSPDLLGEFGIGTMGRSNPAYNPIGYHTGSVWTHDSAIILLGMAREGRASDGAPIARGLVDCAAALSYRAPELLAGESVAGAPAPYPASCRPQAWAAASAIAIVTAVLGLDVDVPGRRVRLAPMRPAPFGPLRVTGLRFGRHRFTVEVDGAKVGLSGLPDGVEVDIH</sequence>